<evidence type="ECO:0000313" key="3">
    <source>
        <dbReference type="Proteomes" id="UP001608902"/>
    </source>
</evidence>
<dbReference type="EMBL" id="JBGFUD010008192">
    <property type="protein sequence ID" value="MFH4981945.1"/>
    <property type="molecule type" value="Genomic_DNA"/>
</dbReference>
<name>A0ABD6F005_9BILA</name>
<evidence type="ECO:0008006" key="4">
    <source>
        <dbReference type="Google" id="ProtNLM"/>
    </source>
</evidence>
<reference evidence="2 3" key="1">
    <citation type="submission" date="2024-08" db="EMBL/GenBank/DDBJ databases">
        <title>Gnathostoma spinigerum genome.</title>
        <authorList>
            <person name="Gonzalez-Bertolin B."/>
            <person name="Monzon S."/>
            <person name="Zaballos A."/>
            <person name="Jimenez P."/>
            <person name="Dekumyoy P."/>
            <person name="Varona S."/>
            <person name="Cuesta I."/>
            <person name="Sumanam S."/>
            <person name="Adisakwattana P."/>
            <person name="Gasser R.B."/>
            <person name="Hernandez-Gonzalez A."/>
            <person name="Young N.D."/>
            <person name="Perteguer M.J."/>
        </authorList>
    </citation>
    <scope>NUCLEOTIDE SEQUENCE [LARGE SCALE GENOMIC DNA]</scope>
    <source>
        <strain evidence="2">AL3</strain>
        <tissue evidence="2">Liver</tissue>
    </source>
</reference>
<evidence type="ECO:0000256" key="1">
    <source>
        <dbReference type="SAM" id="MobiDB-lite"/>
    </source>
</evidence>
<dbReference type="AlphaFoldDB" id="A0ABD6F005"/>
<gene>
    <name evidence="2" type="ORF">AB6A40_008654</name>
</gene>
<evidence type="ECO:0000313" key="2">
    <source>
        <dbReference type="EMBL" id="MFH4981945.1"/>
    </source>
</evidence>
<sequence>MGDECDKEVAYLTQLSVRPFNNEPDSLYTVHPIEDSWFETTYATAIEKSCVTLIPRSECKTAQTVSANYLKSFLHSPTSLHLDSSSSTQILCERYKRECNRSEENFSSNPVGQQTIRSFNSNRSETNDNNKNEQFVRNKIAQNTNPKQKNKIYPSIFCCFRDSSLNRPTKESLIVDSKSTVNSKPPSNFAIRESTTNDESIVRDAHNTESEKMGRERCHEVTDADVVLRTSMDECSKSVRSSKWLGIRSAKPDSIQLFPFSL</sequence>
<comment type="caution">
    <text evidence="2">The sequence shown here is derived from an EMBL/GenBank/DDBJ whole genome shotgun (WGS) entry which is preliminary data.</text>
</comment>
<dbReference type="Proteomes" id="UP001608902">
    <property type="component" value="Unassembled WGS sequence"/>
</dbReference>
<feature type="region of interest" description="Disordered" evidence="1">
    <location>
        <begin position="103"/>
        <end position="133"/>
    </location>
</feature>
<protein>
    <recommendedName>
        <fullName evidence="4">Breast cancer type 1 susceptibility protein</fullName>
    </recommendedName>
</protein>
<feature type="compositionally biased region" description="Polar residues" evidence="1">
    <location>
        <begin position="105"/>
        <end position="124"/>
    </location>
</feature>
<accession>A0ABD6F005</accession>
<organism evidence="2 3">
    <name type="scientific">Gnathostoma spinigerum</name>
    <dbReference type="NCBI Taxonomy" id="75299"/>
    <lineage>
        <taxon>Eukaryota</taxon>
        <taxon>Metazoa</taxon>
        <taxon>Ecdysozoa</taxon>
        <taxon>Nematoda</taxon>
        <taxon>Chromadorea</taxon>
        <taxon>Rhabditida</taxon>
        <taxon>Spirurina</taxon>
        <taxon>Gnathostomatomorpha</taxon>
        <taxon>Gnathostomatoidea</taxon>
        <taxon>Gnathostomatidae</taxon>
        <taxon>Gnathostoma</taxon>
    </lineage>
</organism>
<proteinExistence type="predicted"/>
<keyword evidence="3" id="KW-1185">Reference proteome</keyword>